<dbReference type="PANTHER" id="PTHR43507:SF20">
    <property type="entry name" value="NADH-UBIQUINONE OXIDOREDUCTASE CHAIN 4"/>
    <property type="match status" value="1"/>
</dbReference>
<keyword evidence="12 16" id="KW-0830">Ubiquinone</keyword>
<geneLocation type="mitochondrion" evidence="19"/>
<evidence type="ECO:0000256" key="8">
    <source>
        <dbReference type="ARBA" id="ARBA00022967"/>
    </source>
</evidence>
<dbReference type="GO" id="GO:0042773">
    <property type="term" value="P:ATP synthesis coupled electron transport"/>
    <property type="evidence" value="ECO:0007669"/>
    <property type="project" value="InterPro"/>
</dbReference>
<keyword evidence="7 16" id="KW-0812">Transmembrane</keyword>
<dbReference type="PANTHER" id="PTHR43507">
    <property type="entry name" value="NADH-UBIQUINONE OXIDOREDUCTASE CHAIN 4"/>
    <property type="match status" value="1"/>
</dbReference>
<keyword evidence="11 16" id="KW-0520">NAD</keyword>
<dbReference type="EMBL" id="MN356246">
    <property type="protein sequence ID" value="QOD97697.1"/>
    <property type="molecule type" value="Genomic_DNA"/>
</dbReference>
<keyword evidence="10 16" id="KW-1133">Transmembrane helix</keyword>
<evidence type="ECO:0000256" key="7">
    <source>
        <dbReference type="ARBA" id="ARBA00022692"/>
    </source>
</evidence>
<comment type="catalytic activity">
    <reaction evidence="15 16">
        <text>a ubiquinone + NADH + 5 H(+)(in) = a ubiquinol + NAD(+) + 4 H(+)(out)</text>
        <dbReference type="Rhea" id="RHEA:29091"/>
        <dbReference type="Rhea" id="RHEA-COMP:9565"/>
        <dbReference type="Rhea" id="RHEA-COMP:9566"/>
        <dbReference type="ChEBI" id="CHEBI:15378"/>
        <dbReference type="ChEBI" id="CHEBI:16389"/>
        <dbReference type="ChEBI" id="CHEBI:17976"/>
        <dbReference type="ChEBI" id="CHEBI:57540"/>
        <dbReference type="ChEBI" id="CHEBI:57945"/>
        <dbReference type="EC" id="7.1.1.2"/>
    </reaction>
</comment>
<evidence type="ECO:0000313" key="19">
    <source>
        <dbReference type="EMBL" id="QOD97697.1"/>
    </source>
</evidence>
<comment type="function">
    <text evidence="16">Core subunit of the mitochondrial membrane respiratory chain NADH dehydrogenase (Complex I) which catalyzes electron transfer from NADH through the respiratory chain, using ubiquinone as an electron acceptor. Essential for the catalytic activity and assembly of complex I.</text>
</comment>
<gene>
    <name evidence="19" type="primary">ND4</name>
</gene>
<dbReference type="AlphaFoldDB" id="A0A7L8DCV8"/>
<feature type="transmembrane region" description="Helical" evidence="16">
    <location>
        <begin position="117"/>
        <end position="137"/>
    </location>
</feature>
<feature type="domain" description="NADH:ubiquinone oxidoreductase chain 4 N-terminal" evidence="18">
    <location>
        <begin position="1"/>
        <end position="109"/>
    </location>
</feature>
<proteinExistence type="inferred from homology"/>
<feature type="transmembrane region" description="Helical" evidence="16">
    <location>
        <begin position="149"/>
        <end position="169"/>
    </location>
</feature>
<evidence type="ECO:0000256" key="5">
    <source>
        <dbReference type="ARBA" id="ARBA00022448"/>
    </source>
</evidence>
<keyword evidence="9 16" id="KW-0249">Electron transport</keyword>
<organism evidence="19">
    <name type="scientific">Nycticryphes semicollaris</name>
    <dbReference type="NCBI Taxonomy" id="227226"/>
    <lineage>
        <taxon>Eukaryota</taxon>
        <taxon>Metazoa</taxon>
        <taxon>Chordata</taxon>
        <taxon>Craniata</taxon>
        <taxon>Vertebrata</taxon>
        <taxon>Euteleostomi</taxon>
        <taxon>Archelosauria</taxon>
        <taxon>Archosauria</taxon>
        <taxon>Dinosauria</taxon>
        <taxon>Saurischia</taxon>
        <taxon>Theropoda</taxon>
        <taxon>Coelurosauria</taxon>
        <taxon>Aves</taxon>
        <taxon>Neognathae</taxon>
        <taxon>Neoaves</taxon>
        <taxon>Charadriiformes</taxon>
        <taxon>Rostratulidae</taxon>
        <taxon>Nycticryphes</taxon>
    </lineage>
</organism>
<evidence type="ECO:0000256" key="6">
    <source>
        <dbReference type="ARBA" id="ARBA00022660"/>
    </source>
</evidence>
<dbReference type="Pfam" id="PF01059">
    <property type="entry name" value="Oxidored_q5_N"/>
    <property type="match status" value="1"/>
</dbReference>
<sequence length="459" mass="51344">MLKIIIPTVMLLPTTLLSPPKFIWTNITSHSLLIATLSLQWLTPTYYPYKNLTQWTGIDQISSPLLVLSCWLLPLMIMASQNHLQQEPMIRKRIFIMTLITIQPFIILAFSTTELTLFYISFEATLIPTLILITRWGNQPERLSAGIYMLFYTLISSIPLLVAILYLHTQVGTLHLTILSLIHPILTNSWTNLLLNLALLTAFMVKAPLYGLHLWLPKAHVEAPIAGSMLLAGLLLKLGGYGIMRLTLLSTSLPTNLHYPFLTLALWGALMTSSICLRQTDLKSLIAYSSVSHMGLVIAASMIQTHWSFSGAMILMISHGLTSSMLFCLANTNYERTHSRILLLARGLQPLLPLTATWWLLASLTNMALPPTTNLMAELTIMITLFNWSTFTIILTGIATLLTASYTLFMLLTTQRGMLPHHITSIQNSNTREHLLMTLHILPLLLLILKPELISGALS</sequence>
<dbReference type="InterPro" id="IPR003918">
    <property type="entry name" value="NADH_UbQ_OxRdtase"/>
</dbReference>
<dbReference type="GO" id="GO:0031966">
    <property type="term" value="C:mitochondrial membrane"/>
    <property type="evidence" value="ECO:0007669"/>
    <property type="project" value="UniProtKB-SubCell"/>
</dbReference>
<accession>A0A7L8DCV8</accession>
<evidence type="ECO:0000259" key="17">
    <source>
        <dbReference type="Pfam" id="PF00361"/>
    </source>
</evidence>
<name>A0A7L8DCV8_9CHAR</name>
<evidence type="ECO:0000256" key="10">
    <source>
        <dbReference type="ARBA" id="ARBA00022989"/>
    </source>
</evidence>
<feature type="transmembrane region" description="Helical" evidence="16">
    <location>
        <begin position="285"/>
        <end position="303"/>
    </location>
</feature>
<comment type="similarity">
    <text evidence="2 16">Belongs to the complex I subunit 4 family.</text>
</comment>
<evidence type="ECO:0000256" key="1">
    <source>
        <dbReference type="ARBA" id="ARBA00004225"/>
    </source>
</evidence>
<dbReference type="GO" id="GO:0048039">
    <property type="term" value="F:ubiquinone binding"/>
    <property type="evidence" value="ECO:0007669"/>
    <property type="project" value="TreeGrafter"/>
</dbReference>
<reference evidence="19" key="1">
    <citation type="submission" date="2019-08" db="EMBL/GenBank/DDBJ databases">
        <title>Densely sampling genomes across the diversity of birds increases power of comparative genomics analyses.</title>
        <authorList>
            <consortium name="B10K project Consortium"/>
            <person name="Feng S."/>
            <person name="Stiller J."/>
            <person name="Andreu-Sanchez S."/>
            <person name="Margaryan A."/>
            <person name="Chen W."/>
            <person name="Paten B."/>
            <person name="Zhang G."/>
        </authorList>
    </citation>
    <scope>NUCLEOTIDE SEQUENCE</scope>
</reference>
<feature type="transmembrane region" description="Helical" evidence="16">
    <location>
        <begin position="21"/>
        <end position="41"/>
    </location>
</feature>
<dbReference type="Pfam" id="PF00361">
    <property type="entry name" value="Proton_antipo_M"/>
    <property type="match status" value="1"/>
</dbReference>
<feature type="transmembrane region" description="Helical" evidence="16">
    <location>
        <begin position="341"/>
        <end position="361"/>
    </location>
</feature>
<dbReference type="GO" id="GO:0003954">
    <property type="term" value="F:NADH dehydrogenase activity"/>
    <property type="evidence" value="ECO:0007669"/>
    <property type="project" value="TreeGrafter"/>
</dbReference>
<keyword evidence="14 16" id="KW-0472">Membrane</keyword>
<dbReference type="GO" id="GO:0008137">
    <property type="term" value="F:NADH dehydrogenase (ubiquinone) activity"/>
    <property type="evidence" value="ECO:0007669"/>
    <property type="project" value="UniProtKB-UniRule"/>
</dbReference>
<keyword evidence="13 16" id="KW-0496">Mitochondrion</keyword>
<evidence type="ECO:0000256" key="15">
    <source>
        <dbReference type="ARBA" id="ARBA00049551"/>
    </source>
</evidence>
<dbReference type="GO" id="GO:0015990">
    <property type="term" value="P:electron transport coupled proton transport"/>
    <property type="evidence" value="ECO:0007669"/>
    <property type="project" value="TreeGrafter"/>
</dbReference>
<dbReference type="InterPro" id="IPR001750">
    <property type="entry name" value="ND/Mrp_TM"/>
</dbReference>
<protein>
    <recommendedName>
        <fullName evidence="4 16">NADH-ubiquinone oxidoreductase chain 4</fullName>
        <ecNumber evidence="3 16">7.1.1.2</ecNumber>
    </recommendedName>
</protein>
<evidence type="ECO:0000256" key="12">
    <source>
        <dbReference type="ARBA" id="ARBA00023075"/>
    </source>
</evidence>
<comment type="subcellular location">
    <subcellularLocation>
        <location evidence="1 16">Mitochondrion membrane</location>
        <topology evidence="1 16">Multi-pass membrane protein</topology>
    </subcellularLocation>
</comment>
<feature type="transmembrane region" description="Helical" evidence="16">
    <location>
        <begin position="189"/>
        <end position="209"/>
    </location>
</feature>
<dbReference type="InterPro" id="IPR000260">
    <property type="entry name" value="NADH4_N"/>
</dbReference>
<feature type="transmembrane region" description="Helical" evidence="16">
    <location>
        <begin position="381"/>
        <end position="412"/>
    </location>
</feature>
<keyword evidence="5 16" id="KW-0813">Transport</keyword>
<dbReference type="EC" id="7.1.1.2" evidence="3 16"/>
<feature type="transmembrane region" description="Helical" evidence="16">
    <location>
        <begin position="259"/>
        <end position="278"/>
    </location>
</feature>
<evidence type="ECO:0000259" key="18">
    <source>
        <dbReference type="Pfam" id="PF01059"/>
    </source>
</evidence>
<evidence type="ECO:0000256" key="9">
    <source>
        <dbReference type="ARBA" id="ARBA00022982"/>
    </source>
</evidence>
<keyword evidence="6 16" id="KW-0679">Respiratory chain</keyword>
<feature type="transmembrane region" description="Helical" evidence="16">
    <location>
        <begin position="309"/>
        <end position="329"/>
    </location>
</feature>
<feature type="transmembrane region" description="Helical" evidence="16">
    <location>
        <begin position="61"/>
        <end position="82"/>
    </location>
</feature>
<evidence type="ECO:0000256" key="3">
    <source>
        <dbReference type="ARBA" id="ARBA00012944"/>
    </source>
</evidence>
<evidence type="ECO:0000256" key="14">
    <source>
        <dbReference type="ARBA" id="ARBA00023136"/>
    </source>
</evidence>
<feature type="transmembrane region" description="Helical" evidence="16">
    <location>
        <begin position="94"/>
        <end position="111"/>
    </location>
</feature>
<dbReference type="PRINTS" id="PR01437">
    <property type="entry name" value="NUOXDRDTASE4"/>
</dbReference>
<dbReference type="NCBIfam" id="TIGR01972">
    <property type="entry name" value="NDH_I_M"/>
    <property type="match status" value="1"/>
</dbReference>
<feature type="transmembrane region" description="Helical" evidence="16">
    <location>
        <begin position="221"/>
        <end position="239"/>
    </location>
</feature>
<evidence type="ECO:0000256" key="4">
    <source>
        <dbReference type="ARBA" id="ARBA00021006"/>
    </source>
</evidence>
<feature type="domain" description="NADH:quinone oxidoreductase/Mrp antiporter transmembrane" evidence="17">
    <location>
        <begin position="113"/>
        <end position="403"/>
    </location>
</feature>
<evidence type="ECO:0000256" key="2">
    <source>
        <dbReference type="ARBA" id="ARBA00009025"/>
    </source>
</evidence>
<evidence type="ECO:0000256" key="11">
    <source>
        <dbReference type="ARBA" id="ARBA00023027"/>
    </source>
</evidence>
<dbReference type="InterPro" id="IPR010227">
    <property type="entry name" value="NADH_Q_OxRdtase_chainM/4"/>
</dbReference>
<evidence type="ECO:0000256" key="13">
    <source>
        <dbReference type="ARBA" id="ARBA00023128"/>
    </source>
</evidence>
<evidence type="ECO:0000256" key="16">
    <source>
        <dbReference type="RuleBase" id="RU003297"/>
    </source>
</evidence>
<keyword evidence="8" id="KW-1278">Translocase</keyword>